<dbReference type="PANTHER" id="PTHR13812">
    <property type="entry name" value="KETIMINE REDUCTASE MU-CRYSTALLIN"/>
    <property type="match status" value="1"/>
</dbReference>
<dbReference type="PIRSF" id="PIRSF001439">
    <property type="entry name" value="CryM"/>
    <property type="match status" value="1"/>
</dbReference>
<dbReference type="Pfam" id="PF02423">
    <property type="entry name" value="OCD_Mu_crystall"/>
    <property type="match status" value="1"/>
</dbReference>
<dbReference type="EMBL" id="UINC01008819">
    <property type="protein sequence ID" value="SVA39632.1"/>
    <property type="molecule type" value="Genomic_DNA"/>
</dbReference>
<proteinExistence type="predicted"/>
<evidence type="ECO:0008006" key="2">
    <source>
        <dbReference type="Google" id="ProtNLM"/>
    </source>
</evidence>
<feature type="non-terminal residue" evidence="1">
    <location>
        <position position="1"/>
    </location>
</feature>
<dbReference type="InterPro" id="IPR023401">
    <property type="entry name" value="ODC_N"/>
</dbReference>
<dbReference type="GO" id="GO:0005737">
    <property type="term" value="C:cytoplasm"/>
    <property type="evidence" value="ECO:0007669"/>
    <property type="project" value="TreeGrafter"/>
</dbReference>
<reference evidence="1" key="1">
    <citation type="submission" date="2018-05" db="EMBL/GenBank/DDBJ databases">
        <authorList>
            <person name="Lanie J.A."/>
            <person name="Ng W.-L."/>
            <person name="Kazmierczak K.M."/>
            <person name="Andrzejewski T.M."/>
            <person name="Davidsen T.M."/>
            <person name="Wayne K.J."/>
            <person name="Tettelin H."/>
            <person name="Glass J.I."/>
            <person name="Rusch D."/>
            <person name="Podicherti R."/>
            <person name="Tsui H.-C.T."/>
            <person name="Winkler M.E."/>
        </authorList>
    </citation>
    <scope>NUCLEOTIDE SEQUENCE</scope>
</reference>
<dbReference type="Gene3D" id="3.30.1780.10">
    <property type="entry name" value="ornithine cyclodeaminase, domain 1"/>
    <property type="match status" value="1"/>
</dbReference>
<organism evidence="1">
    <name type="scientific">marine metagenome</name>
    <dbReference type="NCBI Taxonomy" id="408172"/>
    <lineage>
        <taxon>unclassified sequences</taxon>
        <taxon>metagenomes</taxon>
        <taxon>ecological metagenomes</taxon>
    </lineage>
</organism>
<dbReference type="InterPro" id="IPR036291">
    <property type="entry name" value="NAD(P)-bd_dom_sf"/>
</dbReference>
<name>A0A381VH84_9ZZZZ</name>
<evidence type="ECO:0000313" key="1">
    <source>
        <dbReference type="EMBL" id="SVA39632.1"/>
    </source>
</evidence>
<accession>A0A381VH84</accession>
<feature type="non-terminal residue" evidence="1">
    <location>
        <position position="308"/>
    </location>
</feature>
<sequence>LLNWDDISLLLGQVEVHDSMKQAFIEYSKGNAEIPPVGELLFEDPPGEVHIKYGYLKGGSHYVIKIASGFPNNEEDDMKPGQGMMLLFDINTGLPQAILVDEANLTDLRTGIAGAIASQTLANSDLEVATIIGSGVQARYQARCHVDLMSLNSLMIWARDHKKAEVLMDDLADLNITIKIRNDLEALVKESQLIITATSAKTPIIKSDWVQPGTHITAVGSDTPEKCELDPKLLAKASIVVADSISQNKLRGEIYQALKANCLSAENLIELGEVLEGTKLGRTDSNQITVADLTGVAIQDLVIAEAVY</sequence>
<dbReference type="InterPro" id="IPR003462">
    <property type="entry name" value="ODC_Mu_crystall"/>
</dbReference>
<dbReference type="AlphaFoldDB" id="A0A381VH84"/>
<protein>
    <recommendedName>
        <fullName evidence="2">Ornithine cyclodeaminase family protein</fullName>
    </recommendedName>
</protein>
<dbReference type="Gene3D" id="3.40.50.720">
    <property type="entry name" value="NAD(P)-binding Rossmann-like Domain"/>
    <property type="match status" value="1"/>
</dbReference>
<dbReference type="SUPFAM" id="SSF51735">
    <property type="entry name" value="NAD(P)-binding Rossmann-fold domains"/>
    <property type="match status" value="1"/>
</dbReference>
<dbReference type="PANTHER" id="PTHR13812:SF19">
    <property type="entry name" value="KETIMINE REDUCTASE MU-CRYSTALLIN"/>
    <property type="match status" value="1"/>
</dbReference>
<gene>
    <name evidence="1" type="ORF">METZ01_LOCUS92486</name>
</gene>